<sequence length="774" mass="86868">MPPKKRGLSGAAPQNKRPKVASRGTVSQPIVLDTQQSLLRLSPRKALVQAAQTTDFESQLRESQAEDAIVAPPEGSEAATAANGAIDEGFDTHLEDDFEGINWTRLPRYMKPLASVRTKRSWVYRYGWRVALIKDPDRIFFVCRHCHKHKIIDCGGGGVYETTKAPSSAARHLEEKRRGHSYTAPNKATVVAQESVLGRVLKDGELRVSQAVANEFSGFNTQRFRLAAVGWLVENNHPLSEFKSPAFRRLIAMASSEAEAALWTSHMSALSKIHISFDGWTTKGGKRGFLGVVAHYVDSHGNLQDLPIALPQLTGAHSGEKMAEVVSQTLQQFSINSRTVGYFVLNNASNNDSAVAAIAQKMDFDATVISDYGFTPTRSKFMHEWRRDGPLGVLLSVINYIKTPQQYALFADFQRLAHRELPTNAPAEDRKILEPVKPVVTRWNSYYSCFERAVKLQSAVNAYASHHIRRVRDEDTFAQSRGNRLPEAQPWMRSDGLTTADWAVVTEYMDVLKPLQAATKRLEGRGNSGRFGAIAEIIPVFEYILNYYEQRIKVYEAVDYNAHDEAPEDHLAINLRAAWAKANEYYAKLDLSPVYYAATTNNRNFRALWAQYNTSPRVVGRLKVLSNDMDDAIDSFISPSALADNSTGDDEFDRWKRNEPRTEKGTEYANNPIKYWVALRNQYPSLSQLALDVLSIPASSCECERMFSELSDLLEPRRRAIQPQLLAAIQCVRRWRKSGLGDDEMAAKAALTDADLDALYNMSTWEDNCDTKDN</sequence>
<proteinExistence type="predicted"/>
<comment type="caution">
    <text evidence="8">The sequence shown here is derived from an EMBL/GenBank/DDBJ whole genome shotgun (WGS) entry which is preliminary data.</text>
</comment>
<keyword evidence="3" id="KW-0863">Zinc-finger</keyword>
<evidence type="ECO:0000256" key="5">
    <source>
        <dbReference type="ARBA" id="ARBA00023242"/>
    </source>
</evidence>
<dbReference type="Proteomes" id="UP000249619">
    <property type="component" value="Unassembled WGS sequence"/>
</dbReference>
<evidence type="ECO:0000313" key="8">
    <source>
        <dbReference type="EMBL" id="RAR01325.1"/>
    </source>
</evidence>
<evidence type="ECO:0000256" key="3">
    <source>
        <dbReference type="ARBA" id="ARBA00022771"/>
    </source>
</evidence>
<organism evidence="8 9">
    <name type="scientific">Stemphylium lycopersici</name>
    <name type="common">Tomato gray leaf spot disease fungus</name>
    <name type="synonym">Thyrospora lycopersici</name>
    <dbReference type="NCBI Taxonomy" id="183478"/>
    <lineage>
        <taxon>Eukaryota</taxon>
        <taxon>Fungi</taxon>
        <taxon>Dikarya</taxon>
        <taxon>Ascomycota</taxon>
        <taxon>Pezizomycotina</taxon>
        <taxon>Dothideomycetes</taxon>
        <taxon>Pleosporomycetidae</taxon>
        <taxon>Pleosporales</taxon>
        <taxon>Pleosporineae</taxon>
        <taxon>Pleosporaceae</taxon>
        <taxon>Stemphylium</taxon>
    </lineage>
</organism>
<evidence type="ECO:0000256" key="2">
    <source>
        <dbReference type="ARBA" id="ARBA00022723"/>
    </source>
</evidence>
<dbReference type="GO" id="GO:0005634">
    <property type="term" value="C:nucleus"/>
    <property type="evidence" value="ECO:0007669"/>
    <property type="project" value="UniProtKB-SubCell"/>
</dbReference>
<dbReference type="PANTHER" id="PTHR46481">
    <property type="entry name" value="ZINC FINGER BED DOMAIN-CONTAINING PROTEIN 4"/>
    <property type="match status" value="1"/>
</dbReference>
<dbReference type="GO" id="GO:0008270">
    <property type="term" value="F:zinc ion binding"/>
    <property type="evidence" value="ECO:0007669"/>
    <property type="project" value="UniProtKB-KW"/>
</dbReference>
<dbReference type="InterPro" id="IPR012337">
    <property type="entry name" value="RNaseH-like_sf"/>
</dbReference>
<evidence type="ECO:0000256" key="4">
    <source>
        <dbReference type="ARBA" id="ARBA00022833"/>
    </source>
</evidence>
<dbReference type="GO" id="GO:0046983">
    <property type="term" value="F:protein dimerization activity"/>
    <property type="evidence" value="ECO:0007669"/>
    <property type="project" value="InterPro"/>
</dbReference>
<accession>A0A364MS11</accession>
<protein>
    <submittedName>
        <fullName evidence="8">Hat domain-containing protein</fullName>
    </submittedName>
</protein>
<keyword evidence="5" id="KW-0539">Nucleus</keyword>
<gene>
    <name evidence="8" type="ORF">DDE83_008930</name>
</gene>
<evidence type="ECO:0000259" key="7">
    <source>
        <dbReference type="Pfam" id="PF05699"/>
    </source>
</evidence>
<dbReference type="InterPro" id="IPR052035">
    <property type="entry name" value="ZnF_BED_domain_contain"/>
</dbReference>
<feature type="domain" description="HAT C-terminal dimerisation" evidence="7">
    <location>
        <begin position="669"/>
        <end position="735"/>
    </location>
</feature>
<dbReference type="InterPro" id="IPR008906">
    <property type="entry name" value="HATC_C_dom"/>
</dbReference>
<reference evidence="9" key="1">
    <citation type="submission" date="2018-05" db="EMBL/GenBank/DDBJ databases">
        <title>Draft genome sequence of Stemphylium lycopersici strain CIDEFI 213.</title>
        <authorList>
            <person name="Medina R."/>
            <person name="Franco M.E.E."/>
            <person name="Lucentini C.G."/>
            <person name="Saparrat M.C.N."/>
            <person name="Balatti P.A."/>
        </authorList>
    </citation>
    <scope>NUCLEOTIDE SEQUENCE [LARGE SCALE GENOMIC DNA]</scope>
    <source>
        <strain evidence="9">CIDEFI 213</strain>
    </source>
</reference>
<evidence type="ECO:0000256" key="6">
    <source>
        <dbReference type="SAM" id="MobiDB-lite"/>
    </source>
</evidence>
<comment type="subcellular location">
    <subcellularLocation>
        <location evidence="1">Nucleus</location>
    </subcellularLocation>
</comment>
<evidence type="ECO:0000313" key="9">
    <source>
        <dbReference type="Proteomes" id="UP000249619"/>
    </source>
</evidence>
<feature type="region of interest" description="Disordered" evidence="6">
    <location>
        <begin position="1"/>
        <end position="27"/>
    </location>
</feature>
<dbReference type="PANTHER" id="PTHR46481:SF10">
    <property type="entry name" value="ZINC FINGER BED DOMAIN-CONTAINING PROTEIN 39"/>
    <property type="match status" value="1"/>
</dbReference>
<keyword evidence="4" id="KW-0862">Zinc</keyword>
<dbReference type="Pfam" id="PF05699">
    <property type="entry name" value="Dimer_Tnp_hAT"/>
    <property type="match status" value="1"/>
</dbReference>
<keyword evidence="9" id="KW-1185">Reference proteome</keyword>
<name>A0A364MS11_STELY</name>
<dbReference type="SUPFAM" id="SSF53098">
    <property type="entry name" value="Ribonuclease H-like"/>
    <property type="match status" value="1"/>
</dbReference>
<dbReference type="AlphaFoldDB" id="A0A364MS11"/>
<keyword evidence="2" id="KW-0479">Metal-binding</keyword>
<dbReference type="EMBL" id="QGDH01000277">
    <property type="protein sequence ID" value="RAR01325.1"/>
    <property type="molecule type" value="Genomic_DNA"/>
</dbReference>
<evidence type="ECO:0000256" key="1">
    <source>
        <dbReference type="ARBA" id="ARBA00004123"/>
    </source>
</evidence>